<proteinExistence type="predicted"/>
<evidence type="ECO:0000313" key="4">
    <source>
        <dbReference type="Proteomes" id="UP001498421"/>
    </source>
</evidence>
<feature type="region of interest" description="Disordered" evidence="1">
    <location>
        <begin position="47"/>
        <end position="82"/>
    </location>
</feature>
<dbReference type="SUPFAM" id="SSF54695">
    <property type="entry name" value="POZ domain"/>
    <property type="match status" value="1"/>
</dbReference>
<evidence type="ECO:0000259" key="2">
    <source>
        <dbReference type="Pfam" id="PF00651"/>
    </source>
</evidence>
<name>A0ABR1HUF8_9HYPO</name>
<feature type="domain" description="BTB" evidence="2">
    <location>
        <begin position="120"/>
        <end position="201"/>
    </location>
</feature>
<reference evidence="3 4" key="1">
    <citation type="journal article" date="2025" name="Microbiol. Resour. Announc.">
        <title>Draft genome sequences for Neonectria magnoliae and Neonectria punicea, canker pathogens of Liriodendron tulipifera and Acer saccharum in West Virginia.</title>
        <authorList>
            <person name="Petronek H.M."/>
            <person name="Kasson M.T."/>
            <person name="Metheny A.M."/>
            <person name="Stauder C.M."/>
            <person name="Lovett B."/>
            <person name="Lynch S.C."/>
            <person name="Garnas J.R."/>
            <person name="Kasson L.R."/>
            <person name="Stajich J.E."/>
        </authorList>
    </citation>
    <scope>NUCLEOTIDE SEQUENCE [LARGE SCALE GENOMIC DNA]</scope>
    <source>
        <strain evidence="3 4">NRRL 64651</strain>
    </source>
</reference>
<organism evidence="3 4">
    <name type="scientific">Neonectria magnoliae</name>
    <dbReference type="NCBI Taxonomy" id="2732573"/>
    <lineage>
        <taxon>Eukaryota</taxon>
        <taxon>Fungi</taxon>
        <taxon>Dikarya</taxon>
        <taxon>Ascomycota</taxon>
        <taxon>Pezizomycotina</taxon>
        <taxon>Sordariomycetes</taxon>
        <taxon>Hypocreomycetidae</taxon>
        <taxon>Hypocreales</taxon>
        <taxon>Nectriaceae</taxon>
        <taxon>Neonectria</taxon>
    </lineage>
</organism>
<dbReference type="Gene3D" id="3.30.710.10">
    <property type="entry name" value="Potassium Channel Kv1.1, Chain A"/>
    <property type="match status" value="1"/>
</dbReference>
<sequence length="312" mass="35594">MKCHVHELFPDGDSTLIISLRRPDEQTIFGPEAMVQLELLETKQKLAEERHTGEEAKDEAEPKAKPTTQPKIDSQAELESALESKVELEPQPDFEFYLVHESTDSPVEEQPAIQLQVSSQHLVLASPVFKQMLQGPWKERSSSTGLFSLISTSEWDAKAFMILMNIMHGHHWEVPKSPDLEMLTKFAVVVDYYQCYEIVDIFVDRWLRDMEGDLPTRYGKASVMWLCVSWVFSRSEKIDQKRQGLIALVLSKLDELRESLSEGKTGCSFECSCMLLGALMREMQKLGHLSPPFQGQSITTIMQMMVNVRTPQ</sequence>
<evidence type="ECO:0000313" key="3">
    <source>
        <dbReference type="EMBL" id="KAK7424794.1"/>
    </source>
</evidence>
<accession>A0ABR1HUF8</accession>
<dbReference type="Pfam" id="PF00651">
    <property type="entry name" value="BTB"/>
    <property type="match status" value="1"/>
</dbReference>
<dbReference type="Proteomes" id="UP001498421">
    <property type="component" value="Unassembled WGS sequence"/>
</dbReference>
<keyword evidence="4" id="KW-1185">Reference proteome</keyword>
<dbReference type="InterPro" id="IPR000210">
    <property type="entry name" value="BTB/POZ_dom"/>
</dbReference>
<dbReference type="EMBL" id="JAZAVK010000088">
    <property type="protein sequence ID" value="KAK7424794.1"/>
    <property type="molecule type" value="Genomic_DNA"/>
</dbReference>
<protein>
    <recommendedName>
        <fullName evidence="2">BTB domain-containing protein</fullName>
    </recommendedName>
</protein>
<evidence type="ECO:0000256" key="1">
    <source>
        <dbReference type="SAM" id="MobiDB-lite"/>
    </source>
</evidence>
<comment type="caution">
    <text evidence="3">The sequence shown here is derived from an EMBL/GenBank/DDBJ whole genome shotgun (WGS) entry which is preliminary data.</text>
</comment>
<feature type="compositionally biased region" description="Basic and acidic residues" evidence="1">
    <location>
        <begin position="47"/>
        <end position="64"/>
    </location>
</feature>
<dbReference type="InterPro" id="IPR011333">
    <property type="entry name" value="SKP1/BTB/POZ_sf"/>
</dbReference>
<gene>
    <name evidence="3" type="ORF">QQZ08_008423</name>
</gene>